<keyword evidence="2" id="KW-1185">Reference proteome</keyword>
<evidence type="ECO:0000313" key="2">
    <source>
        <dbReference type="Proteomes" id="UP001603978"/>
    </source>
</evidence>
<evidence type="ECO:0000313" key="1">
    <source>
        <dbReference type="EMBL" id="MFG1706723.1"/>
    </source>
</evidence>
<dbReference type="RefSeq" id="WP_393169836.1">
    <property type="nucleotide sequence ID" value="NZ_JBICRM010000017.1"/>
</dbReference>
<protein>
    <submittedName>
        <fullName evidence="1">Uncharacterized protein</fullName>
    </submittedName>
</protein>
<reference evidence="1 2" key="1">
    <citation type="submission" date="2024-10" db="EMBL/GenBank/DDBJ databases">
        <authorList>
            <person name="Topkara A.R."/>
            <person name="Saygin H."/>
        </authorList>
    </citation>
    <scope>NUCLEOTIDE SEQUENCE [LARGE SCALE GENOMIC DNA]</scope>
    <source>
        <strain evidence="1 2">M3C6</strain>
    </source>
</reference>
<sequence>MQNDRITPELAQFLQARAEVRAEARGWAKSVLKVLEVRGVPVPELRRLRILECNNLAVLEFWLVRSLKATTVEELFDYSDWRRS</sequence>
<organism evidence="1 2">
    <name type="scientific">Nonomuraea marmarensis</name>
    <dbReference type="NCBI Taxonomy" id="3351344"/>
    <lineage>
        <taxon>Bacteria</taxon>
        <taxon>Bacillati</taxon>
        <taxon>Actinomycetota</taxon>
        <taxon>Actinomycetes</taxon>
        <taxon>Streptosporangiales</taxon>
        <taxon>Streptosporangiaceae</taxon>
        <taxon>Nonomuraea</taxon>
    </lineage>
</organism>
<comment type="caution">
    <text evidence="1">The sequence shown here is derived from an EMBL/GenBank/DDBJ whole genome shotgun (WGS) entry which is preliminary data.</text>
</comment>
<name>A0ABW7AI70_9ACTN</name>
<gene>
    <name evidence="1" type="ORF">ACFLIM_26390</name>
</gene>
<accession>A0ABW7AI70</accession>
<proteinExistence type="predicted"/>
<dbReference type="EMBL" id="JBICRM010000017">
    <property type="protein sequence ID" value="MFG1706723.1"/>
    <property type="molecule type" value="Genomic_DNA"/>
</dbReference>
<dbReference type="Proteomes" id="UP001603978">
    <property type="component" value="Unassembled WGS sequence"/>
</dbReference>